<dbReference type="AlphaFoldDB" id="A0AAV5MC62"/>
<keyword evidence="5" id="KW-1185">Reference proteome</keyword>
<dbReference type="GO" id="GO:0006355">
    <property type="term" value="P:regulation of DNA-templated transcription"/>
    <property type="evidence" value="ECO:0007669"/>
    <property type="project" value="InterPro"/>
</dbReference>
<dbReference type="PANTHER" id="PTHR31662:SF8">
    <property type="entry name" value="EXPRESSED PROTEIN"/>
    <property type="match status" value="1"/>
</dbReference>
<sequence length="330" mass="37000">MDSTPIQPPLTPCSSKLPVKRKTPHLPFLTPKLEHPSLTTTVVHDDPSARPQPSKFHRVWTEPDEITFLQGLLQSHGLSFPRDLPVFYSHFSTSTSQHYTKSQLSDKLQRLRKKFRIISSRLARGLHPSALSSHDRILFDLSKKLWSPEFSASSPFGKSSSSVDAAISINSRKKIDSYVNGKLVGVKVCFSPDLPFGSNQDHDNNVSDGDDINDNYKKNCVGQDVSNVGEVKMNQVHVDFDFRGEGEEEVSRERNGADVGGVIATSVLNVLNDCLKDVRIVLLRQGILSSCLKDGKEMDFDRRWGEQRVAEFDVLAQRLRMVIQNSLSKQ</sequence>
<feature type="domain" description="Glabrous enhancer-binding protein-like DBD" evidence="3">
    <location>
        <begin position="56"/>
        <end position="147"/>
    </location>
</feature>
<protein>
    <recommendedName>
        <fullName evidence="3">Glabrous enhancer-binding protein-like DBD domain-containing protein</fullName>
    </recommendedName>
</protein>
<dbReference type="EMBL" id="BPVZ01000221">
    <property type="protein sequence ID" value="GKV47083.1"/>
    <property type="molecule type" value="Genomic_DNA"/>
</dbReference>
<accession>A0AAV5MC62</accession>
<evidence type="ECO:0000256" key="1">
    <source>
        <dbReference type="ARBA" id="ARBA00010820"/>
    </source>
</evidence>
<evidence type="ECO:0000313" key="4">
    <source>
        <dbReference type="EMBL" id="GKV47083.1"/>
    </source>
</evidence>
<evidence type="ECO:0000313" key="5">
    <source>
        <dbReference type="Proteomes" id="UP001054252"/>
    </source>
</evidence>
<evidence type="ECO:0000256" key="2">
    <source>
        <dbReference type="SAM" id="MobiDB-lite"/>
    </source>
</evidence>
<comment type="caution">
    <text evidence="4">The sequence shown here is derived from an EMBL/GenBank/DDBJ whole genome shotgun (WGS) entry which is preliminary data.</text>
</comment>
<dbReference type="Pfam" id="PF04504">
    <property type="entry name" value="GeBP-like_DBD"/>
    <property type="match status" value="1"/>
</dbReference>
<dbReference type="InterPro" id="IPR007592">
    <property type="entry name" value="GEBP"/>
</dbReference>
<reference evidence="4 5" key="1">
    <citation type="journal article" date="2021" name="Commun. Biol.">
        <title>The genome of Shorea leprosula (Dipterocarpaceae) highlights the ecological relevance of drought in aseasonal tropical rainforests.</title>
        <authorList>
            <person name="Ng K.K.S."/>
            <person name="Kobayashi M.J."/>
            <person name="Fawcett J.A."/>
            <person name="Hatakeyama M."/>
            <person name="Paape T."/>
            <person name="Ng C.H."/>
            <person name="Ang C.C."/>
            <person name="Tnah L.H."/>
            <person name="Lee C.T."/>
            <person name="Nishiyama T."/>
            <person name="Sese J."/>
            <person name="O'Brien M.J."/>
            <person name="Copetti D."/>
            <person name="Mohd Noor M.I."/>
            <person name="Ong R.C."/>
            <person name="Putra M."/>
            <person name="Sireger I.Z."/>
            <person name="Indrioko S."/>
            <person name="Kosugi Y."/>
            <person name="Izuno A."/>
            <person name="Isagi Y."/>
            <person name="Lee S.L."/>
            <person name="Shimizu K.K."/>
        </authorList>
    </citation>
    <scope>NUCLEOTIDE SEQUENCE [LARGE SCALE GENOMIC DNA]</scope>
    <source>
        <strain evidence="4">214</strain>
    </source>
</reference>
<name>A0AAV5MC62_9ROSI</name>
<evidence type="ECO:0000259" key="3">
    <source>
        <dbReference type="Pfam" id="PF04504"/>
    </source>
</evidence>
<proteinExistence type="inferred from homology"/>
<gene>
    <name evidence="4" type="ORF">SLEP1_g54015</name>
</gene>
<feature type="compositionally biased region" description="Pro residues" evidence="2">
    <location>
        <begin position="1"/>
        <end position="11"/>
    </location>
</feature>
<dbReference type="PANTHER" id="PTHR31662">
    <property type="entry name" value="BNAANNG10740D PROTEIN-RELATED"/>
    <property type="match status" value="1"/>
</dbReference>
<dbReference type="Proteomes" id="UP001054252">
    <property type="component" value="Unassembled WGS sequence"/>
</dbReference>
<dbReference type="GO" id="GO:0005634">
    <property type="term" value="C:nucleus"/>
    <property type="evidence" value="ECO:0007669"/>
    <property type="project" value="TreeGrafter"/>
</dbReference>
<dbReference type="InterPro" id="IPR053932">
    <property type="entry name" value="GeBP-like_DBD"/>
</dbReference>
<organism evidence="4 5">
    <name type="scientific">Rubroshorea leprosula</name>
    <dbReference type="NCBI Taxonomy" id="152421"/>
    <lineage>
        <taxon>Eukaryota</taxon>
        <taxon>Viridiplantae</taxon>
        <taxon>Streptophyta</taxon>
        <taxon>Embryophyta</taxon>
        <taxon>Tracheophyta</taxon>
        <taxon>Spermatophyta</taxon>
        <taxon>Magnoliopsida</taxon>
        <taxon>eudicotyledons</taxon>
        <taxon>Gunneridae</taxon>
        <taxon>Pentapetalae</taxon>
        <taxon>rosids</taxon>
        <taxon>malvids</taxon>
        <taxon>Malvales</taxon>
        <taxon>Dipterocarpaceae</taxon>
        <taxon>Rubroshorea</taxon>
    </lineage>
</organism>
<comment type="similarity">
    <text evidence="1">Belongs to the GeBP family.</text>
</comment>
<feature type="region of interest" description="Disordered" evidence="2">
    <location>
        <begin position="1"/>
        <end position="21"/>
    </location>
</feature>